<accession>A0A6J5NX82</accession>
<proteinExistence type="predicted"/>
<gene>
    <name evidence="1" type="ORF">UFOVP724_10</name>
</gene>
<reference evidence="1" key="1">
    <citation type="submission" date="2020-04" db="EMBL/GenBank/DDBJ databases">
        <authorList>
            <person name="Chiriac C."/>
            <person name="Salcher M."/>
            <person name="Ghai R."/>
            <person name="Kavagutti S V."/>
        </authorList>
    </citation>
    <scope>NUCLEOTIDE SEQUENCE</scope>
</reference>
<sequence length="447" mass="48501">MSIDRFESRFKNRSDLMDQITPNNVVQANVSVPAGEWKPAGWLPVVWQNLRSKDYFVMSSGKVVSFFADGRIVPSGLLERAYSALNGDSVILTYKQMDQDARVIDITTGKFVELGGLAQKEVTLLDFVAALRDLGLISRDHAAFTYDSTVVDDVDTDVDEAAAELNKLRSAVAECISSPVGVLAYDVFVWAGDDPANLHFTNYQKQHLIQFFTDIQVKVPQVASAAIETVALNGLQVVTGAQLAQMARYAGLPVENVVGLQIGIPSEVAANTKRTPVSFINLGAGTLRHRDGVDLLAKEGDWMLDETSAMLLVFKQGGAALPAVFAGSSIKFYSYVDAVSTQERMVHFVGVGRPGDYVTFDGNSNFKAVPASEVGPHLINGLIVGRLLHIFKEPRSLLERVRTGFQADYFDASSKMPGSATGGFSDLITLSKEIVADQIAVINIKCQ</sequence>
<dbReference type="EMBL" id="LR796696">
    <property type="protein sequence ID" value="CAB4159854.1"/>
    <property type="molecule type" value="Genomic_DNA"/>
</dbReference>
<evidence type="ECO:0000313" key="1">
    <source>
        <dbReference type="EMBL" id="CAB4159854.1"/>
    </source>
</evidence>
<organism evidence="1">
    <name type="scientific">uncultured Caudovirales phage</name>
    <dbReference type="NCBI Taxonomy" id="2100421"/>
    <lineage>
        <taxon>Viruses</taxon>
        <taxon>Duplodnaviria</taxon>
        <taxon>Heunggongvirae</taxon>
        <taxon>Uroviricota</taxon>
        <taxon>Caudoviricetes</taxon>
        <taxon>Peduoviridae</taxon>
        <taxon>Maltschvirus</taxon>
        <taxon>Maltschvirus maltsch</taxon>
    </lineage>
</organism>
<name>A0A6J5NX82_9CAUD</name>
<protein>
    <submittedName>
        <fullName evidence="1">Uncharacterized protein</fullName>
    </submittedName>
</protein>